<dbReference type="PANTHER" id="PTHR13179:SF8">
    <property type="entry name" value="GATOR COMPLEX PROTEIN DEPDC5"/>
    <property type="match status" value="1"/>
</dbReference>
<protein>
    <recommendedName>
        <fullName evidence="3">Vacuolar membrane-associated protein IML1</fullName>
    </recommendedName>
    <alternativeName>
        <fullName evidence="4">Vacuolar membrane-associated protein iml1</fullName>
    </alternativeName>
</protein>
<dbReference type="STRING" id="5627.A0A1C7LXB8"/>
<dbReference type="CDD" id="cd04449">
    <property type="entry name" value="DEP_DEPDC5-like"/>
    <property type="match status" value="1"/>
</dbReference>
<organism evidence="7 8">
    <name type="scientific">Grifola frondosa</name>
    <name type="common">Maitake</name>
    <name type="synonym">Polyporus frondosus</name>
    <dbReference type="NCBI Taxonomy" id="5627"/>
    <lineage>
        <taxon>Eukaryota</taxon>
        <taxon>Fungi</taxon>
        <taxon>Dikarya</taxon>
        <taxon>Basidiomycota</taxon>
        <taxon>Agaricomycotina</taxon>
        <taxon>Agaricomycetes</taxon>
        <taxon>Polyporales</taxon>
        <taxon>Grifolaceae</taxon>
        <taxon>Grifola</taxon>
    </lineage>
</organism>
<dbReference type="OrthoDB" id="39497at2759"/>
<dbReference type="InterPro" id="IPR036388">
    <property type="entry name" value="WH-like_DNA-bd_sf"/>
</dbReference>
<evidence type="ECO:0000259" key="6">
    <source>
        <dbReference type="PROSITE" id="PS50186"/>
    </source>
</evidence>
<dbReference type="GO" id="GO:0010508">
    <property type="term" value="P:positive regulation of autophagy"/>
    <property type="evidence" value="ECO:0007669"/>
    <property type="project" value="TreeGrafter"/>
</dbReference>
<dbReference type="GO" id="GO:1990130">
    <property type="term" value="C:GATOR1 complex"/>
    <property type="evidence" value="ECO:0007669"/>
    <property type="project" value="TreeGrafter"/>
</dbReference>
<dbReference type="Proteomes" id="UP000092993">
    <property type="component" value="Unassembled WGS sequence"/>
</dbReference>
<sequence>MPRSPKPMVIKNIQSGHSLREQSIDEQVVTSHRGPLPRTSPINTPPRDEPTFGKRRSATIGNSVTHSTLFSSPAVLTDPSRPHLSVPYTQSALARRWQHMFPQPLSKHDIKWKSMVTPACLPLTVEHFPVTSELETSYDVFSYDFVVDPPEMHSFLVKLPTVVGTTDEVRRSWALAVMRGMVALRLAQGFQFVLRPSKKIGDDADDGLNPIRRSKSYVAEEDMNPRPTGAADVLKFLNDAVYLGMSNEIHRISYGGDSIQVRRYVRRIPRAPPFDYKCLIWPKFGERYTELTTSFVSHSLENYGWNRLDMLIAGYETQFNESLRYWRTRFVVIPMDEPSNINVGPPGEKLNEEEIRLLDLGPAQCVLDENVIAQLDEIHAAGPLRKKSKNDREIGDMSLASVAKAMREEDGVPIKDHKWHGRKYANSFTGADLVSWLVREFGDVSSRDQGVECGVRLMEQGLFDHCRGSHGFLDGHYFYVLKGEYIIPMTPRGGWFRSSRHTTIDEAPRASLSTKKPKKRLLLSQSMVIDIDPNKRSDQAESRGALTTFFASGAERLSVTASN</sequence>
<dbReference type="PROSITE" id="PS50186">
    <property type="entry name" value="DEP"/>
    <property type="match status" value="1"/>
</dbReference>
<evidence type="ECO:0000313" key="7">
    <source>
        <dbReference type="EMBL" id="OBZ69158.1"/>
    </source>
</evidence>
<comment type="subcellular location">
    <subcellularLocation>
        <location evidence="1">Vacuole membrane</location>
        <topology evidence="1">Peripheral membrane protein</topology>
    </subcellularLocation>
</comment>
<evidence type="ECO:0000256" key="3">
    <source>
        <dbReference type="ARBA" id="ARBA00018529"/>
    </source>
</evidence>
<dbReference type="SMART" id="SM00049">
    <property type="entry name" value="DEP"/>
    <property type="match status" value="1"/>
</dbReference>
<evidence type="ECO:0000256" key="2">
    <source>
        <dbReference type="ARBA" id="ARBA00005643"/>
    </source>
</evidence>
<evidence type="ECO:0000256" key="1">
    <source>
        <dbReference type="ARBA" id="ARBA00004148"/>
    </source>
</evidence>
<name>A0A1C7LXB8_GRIFR</name>
<proteinExistence type="inferred from homology"/>
<dbReference type="GO" id="GO:0005774">
    <property type="term" value="C:vacuolar membrane"/>
    <property type="evidence" value="ECO:0007669"/>
    <property type="project" value="UniProtKB-SubCell"/>
</dbReference>
<dbReference type="GO" id="GO:1904262">
    <property type="term" value="P:negative regulation of TORC1 signaling"/>
    <property type="evidence" value="ECO:0007669"/>
    <property type="project" value="TreeGrafter"/>
</dbReference>
<dbReference type="PANTHER" id="PTHR13179">
    <property type="entry name" value="DEP DOMAIN CONTAINING PROTEIN 5"/>
    <property type="match status" value="1"/>
</dbReference>
<evidence type="ECO:0000256" key="5">
    <source>
        <dbReference type="SAM" id="MobiDB-lite"/>
    </source>
</evidence>
<comment type="caution">
    <text evidence="7">The sequence shown here is derived from an EMBL/GenBank/DDBJ whole genome shotgun (WGS) entry which is preliminary data.</text>
</comment>
<feature type="domain" description="DEP" evidence="6">
    <location>
        <begin position="408"/>
        <end position="483"/>
    </location>
</feature>
<keyword evidence="8" id="KW-1185">Reference proteome</keyword>
<gene>
    <name evidence="7" type="primary">IML1_1</name>
    <name evidence="7" type="ORF">A0H81_10919</name>
</gene>
<dbReference type="Gene3D" id="1.10.10.10">
    <property type="entry name" value="Winged helix-like DNA-binding domain superfamily/Winged helix DNA-binding domain"/>
    <property type="match status" value="1"/>
</dbReference>
<accession>A0A1C7LXB8</accession>
<dbReference type="InterPro" id="IPR036390">
    <property type="entry name" value="WH_DNA-bd_sf"/>
</dbReference>
<dbReference type="AlphaFoldDB" id="A0A1C7LXB8"/>
<dbReference type="InterPro" id="IPR000591">
    <property type="entry name" value="DEP_dom"/>
</dbReference>
<dbReference type="Pfam" id="PF00610">
    <property type="entry name" value="DEP"/>
    <property type="match status" value="1"/>
</dbReference>
<evidence type="ECO:0000313" key="8">
    <source>
        <dbReference type="Proteomes" id="UP000092993"/>
    </source>
</evidence>
<comment type="similarity">
    <text evidence="2">Belongs to the IML1 family.</text>
</comment>
<reference evidence="7 8" key="1">
    <citation type="submission" date="2016-03" db="EMBL/GenBank/DDBJ databases">
        <title>Whole genome sequencing of Grifola frondosa 9006-11.</title>
        <authorList>
            <person name="Min B."/>
            <person name="Park H."/>
            <person name="Kim J.-G."/>
            <person name="Cho H."/>
            <person name="Oh Y.-L."/>
            <person name="Kong W.-S."/>
            <person name="Choi I.-G."/>
        </authorList>
    </citation>
    <scope>NUCLEOTIDE SEQUENCE [LARGE SCALE GENOMIC DNA]</scope>
    <source>
        <strain evidence="7 8">9006-11</strain>
    </source>
</reference>
<evidence type="ECO:0000256" key="4">
    <source>
        <dbReference type="ARBA" id="ARBA00021881"/>
    </source>
</evidence>
<dbReference type="GO" id="GO:0035556">
    <property type="term" value="P:intracellular signal transduction"/>
    <property type="evidence" value="ECO:0007669"/>
    <property type="project" value="InterPro"/>
</dbReference>
<dbReference type="InterPro" id="IPR027244">
    <property type="entry name" value="IML1"/>
</dbReference>
<dbReference type="EMBL" id="LUGG01000018">
    <property type="protein sequence ID" value="OBZ69158.1"/>
    <property type="molecule type" value="Genomic_DNA"/>
</dbReference>
<dbReference type="SUPFAM" id="SSF46785">
    <property type="entry name" value="Winged helix' DNA-binding domain"/>
    <property type="match status" value="1"/>
</dbReference>
<feature type="region of interest" description="Disordered" evidence="5">
    <location>
        <begin position="30"/>
        <end position="52"/>
    </location>
</feature>
<dbReference type="GO" id="GO:0005096">
    <property type="term" value="F:GTPase activator activity"/>
    <property type="evidence" value="ECO:0007669"/>
    <property type="project" value="InterPro"/>
</dbReference>